<dbReference type="GO" id="GO:0016747">
    <property type="term" value="F:acyltransferase activity, transferring groups other than amino-acyl groups"/>
    <property type="evidence" value="ECO:0007669"/>
    <property type="project" value="InterPro"/>
</dbReference>
<reference evidence="4" key="2">
    <citation type="submission" date="2021-04" db="EMBL/GenBank/DDBJ databases">
        <title>Isolation and genomic analysis of the ibuprofen-degrading bacterium Sphingomonas strain MPO218.</title>
        <authorList>
            <person name="Aulestia M."/>
            <person name="Flores A."/>
            <person name="Mangas E.L."/>
            <person name="Perez-Pulido A.J."/>
            <person name="Santero E."/>
            <person name="Camacho E.M."/>
        </authorList>
    </citation>
    <scope>NUCLEOTIDE SEQUENCE</scope>
    <source>
        <strain evidence="4">MPO218</strain>
    </source>
</reference>
<dbReference type="InterPro" id="IPR050832">
    <property type="entry name" value="Bact_Acetyltransf"/>
</dbReference>
<dbReference type="Gene3D" id="3.40.630.30">
    <property type="match status" value="1"/>
</dbReference>
<dbReference type="InterPro" id="IPR000182">
    <property type="entry name" value="GNAT_dom"/>
</dbReference>
<dbReference type="SUPFAM" id="SSF55729">
    <property type="entry name" value="Acyl-CoA N-acyltransferases (Nat)"/>
    <property type="match status" value="1"/>
</dbReference>
<proteinExistence type="predicted"/>
<dbReference type="CDD" id="cd04301">
    <property type="entry name" value="NAT_SF"/>
    <property type="match status" value="1"/>
</dbReference>
<dbReference type="PANTHER" id="PTHR43877">
    <property type="entry name" value="AMINOALKYLPHOSPHONATE N-ACETYLTRANSFERASE-RELATED-RELATED"/>
    <property type="match status" value="1"/>
</dbReference>
<evidence type="ECO:0000259" key="3">
    <source>
        <dbReference type="PROSITE" id="PS51186"/>
    </source>
</evidence>
<accession>A0A975DAC9</accession>
<evidence type="ECO:0000256" key="2">
    <source>
        <dbReference type="ARBA" id="ARBA00023315"/>
    </source>
</evidence>
<feature type="domain" description="N-acetyltransferase" evidence="3">
    <location>
        <begin position="3"/>
        <end position="148"/>
    </location>
</feature>
<name>A0A975DAC9_9SPHN</name>
<dbReference type="InterPro" id="IPR016181">
    <property type="entry name" value="Acyl_CoA_acyltransferase"/>
</dbReference>
<protein>
    <submittedName>
        <fullName evidence="4">N-acetyltransferase</fullName>
    </submittedName>
</protein>
<evidence type="ECO:0000313" key="5">
    <source>
        <dbReference type="Proteomes" id="UP000664914"/>
    </source>
</evidence>
<organism evidence="4 5">
    <name type="scientific">Rhizorhabdus wittichii</name>
    <dbReference type="NCBI Taxonomy" id="160791"/>
    <lineage>
        <taxon>Bacteria</taxon>
        <taxon>Pseudomonadati</taxon>
        <taxon>Pseudomonadota</taxon>
        <taxon>Alphaproteobacteria</taxon>
        <taxon>Sphingomonadales</taxon>
        <taxon>Sphingomonadaceae</taxon>
        <taxon>Rhizorhabdus</taxon>
    </lineage>
</organism>
<keyword evidence="1" id="KW-0808">Transferase</keyword>
<dbReference type="EMBL" id="CP059319">
    <property type="protein sequence ID" value="QTH24565.1"/>
    <property type="molecule type" value="Genomic_DNA"/>
</dbReference>
<dbReference type="PROSITE" id="PS51186">
    <property type="entry name" value="GNAT"/>
    <property type="match status" value="1"/>
</dbReference>
<evidence type="ECO:0000313" key="4">
    <source>
        <dbReference type="EMBL" id="QTH24565.1"/>
    </source>
</evidence>
<dbReference type="PANTHER" id="PTHR43877:SF1">
    <property type="entry name" value="ACETYLTRANSFERASE"/>
    <property type="match status" value="1"/>
</dbReference>
<keyword evidence="2" id="KW-0012">Acyltransferase</keyword>
<dbReference type="Proteomes" id="UP000664914">
    <property type="component" value="Chromosome"/>
</dbReference>
<sequence>MPAAIRDERDGDAAAIAALTTRAFALAEHASGTEAAIVDALRAAGALTLSLVAAEDGAIVGHVALSPVRIDGAAGGWFGLGPLSVDPARQRRGIGAGLVEAAIARLRASGAAGCVLLGDPAYYRRFGFTSDPTLHYGDTPSPYFQNLPLAGPAARGQVSYHPAFDAG</sequence>
<evidence type="ECO:0000256" key="1">
    <source>
        <dbReference type="ARBA" id="ARBA00022679"/>
    </source>
</evidence>
<dbReference type="AlphaFoldDB" id="A0A975DAC9"/>
<gene>
    <name evidence="4" type="ORF">HRJ34_12515</name>
</gene>
<dbReference type="Pfam" id="PF13508">
    <property type="entry name" value="Acetyltransf_7"/>
    <property type="match status" value="1"/>
</dbReference>
<reference evidence="4" key="1">
    <citation type="submission" date="2020-07" db="EMBL/GenBank/DDBJ databases">
        <authorList>
            <person name="Camacho E."/>
        </authorList>
    </citation>
    <scope>NUCLEOTIDE SEQUENCE</scope>
    <source>
        <strain evidence="4">MPO218</strain>
    </source>
</reference>